<dbReference type="PANTHER" id="PTHR30105">
    <property type="entry name" value="UNCHARACTERIZED YIBQ-RELATED"/>
    <property type="match status" value="1"/>
</dbReference>
<dbReference type="InterPro" id="IPR011330">
    <property type="entry name" value="Glyco_hydro/deAcase_b/a-brl"/>
</dbReference>
<dbReference type="Gene3D" id="3.20.20.370">
    <property type="entry name" value="Glycoside hydrolase/deacetylase"/>
    <property type="match status" value="1"/>
</dbReference>
<dbReference type="InterPro" id="IPR006837">
    <property type="entry name" value="Divergent_DAC"/>
</dbReference>
<keyword evidence="2" id="KW-1185">Reference proteome</keyword>
<dbReference type="KEGG" id="rpm:RSPPHO_02327"/>
<dbReference type="GO" id="GO:0005975">
    <property type="term" value="P:carbohydrate metabolic process"/>
    <property type="evidence" value="ECO:0007669"/>
    <property type="project" value="InterPro"/>
</dbReference>
<dbReference type="STRING" id="1150469.RSPPHO_02327"/>
<accession>H6SLT8</accession>
<reference evidence="1 2" key="1">
    <citation type="submission" date="2012-02" db="EMBL/GenBank/DDBJ databases">
        <title>Shotgun genome sequence of Phaeospirillum photometricum DSM 122.</title>
        <authorList>
            <person name="Duquesne K."/>
            <person name="Sturgis J."/>
        </authorList>
    </citation>
    <scope>NUCLEOTIDE SEQUENCE [LARGE SCALE GENOMIC DNA]</scope>
    <source>
        <strain evidence="2">DSM122</strain>
    </source>
</reference>
<dbReference type="Pfam" id="PF04748">
    <property type="entry name" value="Polysacc_deac_2"/>
    <property type="match status" value="1"/>
</dbReference>
<dbReference type="Proteomes" id="UP000033220">
    <property type="component" value="Chromosome DSM 122"/>
</dbReference>
<dbReference type="HOGENOM" id="CLU_097923_0_0_5"/>
<sequence length="248" mass="26166">MIAQDGRVPWRTYARPFTGNASAPRIALIVTGLGMRTSATQAAIAQMPPDVTLAFSPYASNLPMWMGRARQMGHETLLEVPTEPVGFPTMDPGALGLITAVSELENRKRLESALASAGGYVGVLATHAGRYTDTPTALRPLLESLKARGLLYVHRGAPRAVNANADVAPPVNIATTVLDNPAFQRAIDERLAGLEDTARAQGFAIGTLSASPLALYRATRWLAGLDARGFALAPVSALVLTPDNGASR</sequence>
<protein>
    <recommendedName>
        <fullName evidence="3">Divergent polysaccharide deacetylase family protein</fullName>
    </recommendedName>
</protein>
<evidence type="ECO:0000313" key="1">
    <source>
        <dbReference type="EMBL" id="CCG08953.1"/>
    </source>
</evidence>
<organism evidence="1 2">
    <name type="scientific">Pararhodospirillum photometricum DSM 122</name>
    <dbReference type="NCBI Taxonomy" id="1150469"/>
    <lineage>
        <taxon>Bacteria</taxon>
        <taxon>Pseudomonadati</taxon>
        <taxon>Pseudomonadota</taxon>
        <taxon>Alphaproteobacteria</taxon>
        <taxon>Rhodospirillales</taxon>
        <taxon>Rhodospirillaceae</taxon>
        <taxon>Pararhodospirillum</taxon>
    </lineage>
</organism>
<dbReference type="EMBL" id="HE663493">
    <property type="protein sequence ID" value="CCG08953.1"/>
    <property type="molecule type" value="Genomic_DNA"/>
</dbReference>
<dbReference type="SUPFAM" id="SSF88713">
    <property type="entry name" value="Glycoside hydrolase/deacetylase"/>
    <property type="match status" value="1"/>
</dbReference>
<proteinExistence type="predicted"/>
<dbReference type="AlphaFoldDB" id="H6SLT8"/>
<dbReference type="CDD" id="cd10936">
    <property type="entry name" value="CE4_DAC2"/>
    <property type="match status" value="1"/>
</dbReference>
<gene>
    <name evidence="1" type="ORF">RSPPHO_02327</name>
</gene>
<dbReference type="PATRIC" id="fig|1150469.3.peg.2621"/>
<evidence type="ECO:0000313" key="2">
    <source>
        <dbReference type="Proteomes" id="UP000033220"/>
    </source>
</evidence>
<dbReference type="PANTHER" id="PTHR30105:SF2">
    <property type="entry name" value="DIVERGENT POLYSACCHARIDE DEACETYLASE SUPERFAMILY"/>
    <property type="match status" value="1"/>
</dbReference>
<dbReference type="eggNOG" id="COG2861">
    <property type="taxonomic scope" value="Bacteria"/>
</dbReference>
<evidence type="ECO:0008006" key="3">
    <source>
        <dbReference type="Google" id="ProtNLM"/>
    </source>
</evidence>
<name>H6SLT8_PARPM</name>